<evidence type="ECO:0008006" key="5">
    <source>
        <dbReference type="Google" id="ProtNLM"/>
    </source>
</evidence>
<keyword evidence="2" id="KW-1133">Transmembrane helix</keyword>
<dbReference type="RefSeq" id="WP_205720578.1">
    <property type="nucleotide sequence ID" value="NZ_CP070608.1"/>
</dbReference>
<reference evidence="3" key="1">
    <citation type="submission" date="2021-02" db="EMBL/GenBank/DDBJ databases">
        <title>Fulvivirga sp. S481 isolated from sea water.</title>
        <authorList>
            <person name="Bae S.S."/>
            <person name="Baek K."/>
        </authorList>
    </citation>
    <scope>NUCLEOTIDE SEQUENCE</scope>
    <source>
        <strain evidence="3">S481</strain>
    </source>
</reference>
<keyword evidence="2" id="KW-0472">Membrane</keyword>
<dbReference type="AlphaFoldDB" id="A0A974WH89"/>
<feature type="transmembrane region" description="Helical" evidence="2">
    <location>
        <begin position="73"/>
        <end position="95"/>
    </location>
</feature>
<gene>
    <name evidence="3" type="ORF">JR347_10600</name>
</gene>
<proteinExistence type="predicted"/>
<sequence length="97" mass="11253">MGGGAGGFMHDANKRLQQNRNLLKRNSLFNNQDKSISPKGDIKQEHVQPLSSEQKSYVNELLIKRQKEERIRFIKRLIIALIGGFLLAYILWSWMQV</sequence>
<accession>A0A974WH89</accession>
<name>A0A974WH89_9BACT</name>
<protein>
    <recommendedName>
        <fullName evidence="5">Transmembrane protein</fullName>
    </recommendedName>
</protein>
<keyword evidence="2" id="KW-0812">Transmembrane</keyword>
<evidence type="ECO:0000313" key="3">
    <source>
        <dbReference type="EMBL" id="QSE96065.1"/>
    </source>
</evidence>
<dbReference type="EMBL" id="CP070608">
    <property type="protein sequence ID" value="QSE96065.1"/>
    <property type="molecule type" value="Genomic_DNA"/>
</dbReference>
<dbReference type="KEGG" id="fuv:JR347_10600"/>
<dbReference type="Proteomes" id="UP000662783">
    <property type="component" value="Chromosome"/>
</dbReference>
<feature type="region of interest" description="Disordered" evidence="1">
    <location>
        <begin position="29"/>
        <end position="52"/>
    </location>
</feature>
<keyword evidence="4" id="KW-1185">Reference proteome</keyword>
<organism evidence="3 4">
    <name type="scientific">Fulvivirga lutea</name>
    <dbReference type="NCBI Taxonomy" id="2810512"/>
    <lineage>
        <taxon>Bacteria</taxon>
        <taxon>Pseudomonadati</taxon>
        <taxon>Bacteroidota</taxon>
        <taxon>Cytophagia</taxon>
        <taxon>Cytophagales</taxon>
        <taxon>Fulvivirgaceae</taxon>
        <taxon>Fulvivirga</taxon>
    </lineage>
</organism>
<evidence type="ECO:0000256" key="2">
    <source>
        <dbReference type="SAM" id="Phobius"/>
    </source>
</evidence>
<evidence type="ECO:0000256" key="1">
    <source>
        <dbReference type="SAM" id="MobiDB-lite"/>
    </source>
</evidence>
<evidence type="ECO:0000313" key="4">
    <source>
        <dbReference type="Proteomes" id="UP000662783"/>
    </source>
</evidence>